<dbReference type="InterPro" id="IPR046960">
    <property type="entry name" value="PPR_At4g14850-like_plant"/>
</dbReference>
<sequence length="513" mass="57063">MSLPAAPITTKHLSPPPQDPPSRHRRRLSFKPSQNSSAPNSPPDPTTASWTSSIARHCKNGDLSQAILQFTRMRTSGCEPNHITLVTLLSGCARFPARGLSLGLSVHCYACKIGLDATNVMVGTAVVDMYSKFNQMGSARLGFDRMKAKNRVSWNTLINGYMRNDEFDEAVEMFDKMPERDRVSWTVLIDGLVKKKKFEEALGWFKEMQLSGVPPDFVTIVSVLSAIANLGSLGLGLWAHRFLLACESISDNIRVQNALIDLYCRCGRVEFARQVIEKMSERSLVSWNSIIVGLAYNGHADEALNYFRLLQKDGFAPDSVSFTGALNACSHSGLVEVGLQLFESMEKIYKITPRIEHYGCLVDLYSRGGRLKEALHVVDKMPMKPNEVIIGSLLAACRDCEDLGLAERLMEFIFYLDPSGDSNYVLMSNIYAARGRWLGASGVRRKMKAVGLQKRPGISSVEVDGIIHWFMAGDKSHDDAESIYVMLECLSNELKTFKCASEGILSLVEYELY</sequence>
<dbReference type="NCBIfam" id="TIGR00756">
    <property type="entry name" value="PPR"/>
    <property type="match status" value="4"/>
</dbReference>
<evidence type="ECO:0000256" key="3">
    <source>
        <dbReference type="SAM" id="MobiDB-lite"/>
    </source>
</evidence>
<accession>A0A9N7MMC4</accession>
<dbReference type="InterPro" id="IPR046848">
    <property type="entry name" value="E_motif"/>
</dbReference>
<dbReference type="Proteomes" id="UP001153555">
    <property type="component" value="Unassembled WGS sequence"/>
</dbReference>
<dbReference type="FunFam" id="1.25.40.10:FF:000348">
    <property type="entry name" value="Pentatricopeptide repeat-containing protein chloroplastic"/>
    <property type="match status" value="1"/>
</dbReference>
<dbReference type="PROSITE" id="PS51375">
    <property type="entry name" value="PPR"/>
    <property type="match status" value="5"/>
</dbReference>
<feature type="repeat" description="PPR" evidence="2">
    <location>
        <begin position="150"/>
        <end position="180"/>
    </location>
</feature>
<keyword evidence="1" id="KW-0677">Repeat</keyword>
<feature type="repeat" description="PPR" evidence="2">
    <location>
        <begin position="283"/>
        <end position="317"/>
    </location>
</feature>
<dbReference type="GO" id="GO:0009451">
    <property type="term" value="P:RNA modification"/>
    <property type="evidence" value="ECO:0007669"/>
    <property type="project" value="InterPro"/>
</dbReference>
<feature type="repeat" description="PPR" evidence="2">
    <location>
        <begin position="252"/>
        <end position="282"/>
    </location>
</feature>
<comment type="caution">
    <text evidence="4">The sequence shown here is derived from an EMBL/GenBank/DDBJ whole genome shotgun (WGS) entry which is preliminary data.</text>
</comment>
<dbReference type="GO" id="GO:0003723">
    <property type="term" value="F:RNA binding"/>
    <property type="evidence" value="ECO:0007669"/>
    <property type="project" value="InterPro"/>
</dbReference>
<organism evidence="4 5">
    <name type="scientific">Striga hermonthica</name>
    <name type="common">Purple witchweed</name>
    <name type="synonym">Buchnera hermonthica</name>
    <dbReference type="NCBI Taxonomy" id="68872"/>
    <lineage>
        <taxon>Eukaryota</taxon>
        <taxon>Viridiplantae</taxon>
        <taxon>Streptophyta</taxon>
        <taxon>Embryophyta</taxon>
        <taxon>Tracheophyta</taxon>
        <taxon>Spermatophyta</taxon>
        <taxon>Magnoliopsida</taxon>
        <taxon>eudicotyledons</taxon>
        <taxon>Gunneridae</taxon>
        <taxon>Pentapetalae</taxon>
        <taxon>asterids</taxon>
        <taxon>lamiids</taxon>
        <taxon>Lamiales</taxon>
        <taxon>Orobanchaceae</taxon>
        <taxon>Buchnereae</taxon>
        <taxon>Striga</taxon>
    </lineage>
</organism>
<feature type="region of interest" description="Disordered" evidence="3">
    <location>
        <begin position="1"/>
        <end position="51"/>
    </location>
</feature>
<evidence type="ECO:0000313" key="5">
    <source>
        <dbReference type="Proteomes" id="UP001153555"/>
    </source>
</evidence>
<evidence type="ECO:0000256" key="2">
    <source>
        <dbReference type="PROSITE-ProRule" id="PRU00708"/>
    </source>
</evidence>
<gene>
    <name evidence="4" type="ORF">SHERM_15133</name>
</gene>
<dbReference type="PANTHER" id="PTHR47926:SF510">
    <property type="entry name" value="PENTATRICOPEPTIDE REPEAT-CONTAINING PROTEIN"/>
    <property type="match status" value="1"/>
</dbReference>
<protein>
    <submittedName>
        <fullName evidence="4">Pentatricopeptide repeat-containing protein -chloroplastic</fullName>
    </submittedName>
</protein>
<dbReference type="AlphaFoldDB" id="A0A9N7MMC4"/>
<evidence type="ECO:0000256" key="1">
    <source>
        <dbReference type="ARBA" id="ARBA00022737"/>
    </source>
</evidence>
<feature type="repeat" description="PPR" evidence="2">
    <location>
        <begin position="46"/>
        <end position="80"/>
    </location>
</feature>
<dbReference type="FunFam" id="1.25.40.10:FF:000184">
    <property type="entry name" value="Pentatricopeptide repeat-containing protein, chloroplastic"/>
    <property type="match status" value="1"/>
</dbReference>
<name>A0A9N7MMC4_STRHE</name>
<dbReference type="Pfam" id="PF01535">
    <property type="entry name" value="PPR"/>
    <property type="match status" value="3"/>
</dbReference>
<dbReference type="Pfam" id="PF20431">
    <property type="entry name" value="E_motif"/>
    <property type="match status" value="1"/>
</dbReference>
<dbReference type="PANTHER" id="PTHR47926">
    <property type="entry name" value="PENTATRICOPEPTIDE REPEAT-CONTAINING PROTEIN"/>
    <property type="match status" value="1"/>
</dbReference>
<dbReference type="InterPro" id="IPR011990">
    <property type="entry name" value="TPR-like_helical_dom_sf"/>
</dbReference>
<keyword evidence="5" id="KW-1185">Reference proteome</keyword>
<feature type="repeat" description="PPR" evidence="2">
    <location>
        <begin position="181"/>
        <end position="215"/>
    </location>
</feature>
<evidence type="ECO:0000313" key="4">
    <source>
        <dbReference type="EMBL" id="CAA0814979.1"/>
    </source>
</evidence>
<dbReference type="Gene3D" id="1.25.40.10">
    <property type="entry name" value="Tetratricopeptide repeat domain"/>
    <property type="match status" value="3"/>
</dbReference>
<reference evidence="4" key="1">
    <citation type="submission" date="2019-12" db="EMBL/GenBank/DDBJ databases">
        <authorList>
            <person name="Scholes J."/>
        </authorList>
    </citation>
    <scope>NUCLEOTIDE SEQUENCE</scope>
</reference>
<dbReference type="InterPro" id="IPR002885">
    <property type="entry name" value="PPR_rpt"/>
</dbReference>
<dbReference type="Pfam" id="PF13041">
    <property type="entry name" value="PPR_2"/>
    <property type="match status" value="3"/>
</dbReference>
<dbReference type="EMBL" id="CACSLK010012233">
    <property type="protein sequence ID" value="CAA0814979.1"/>
    <property type="molecule type" value="Genomic_DNA"/>
</dbReference>
<proteinExistence type="predicted"/>
<dbReference type="OrthoDB" id="185373at2759"/>